<evidence type="ECO:0000313" key="2">
    <source>
        <dbReference type="EMBL" id="VAW24785.1"/>
    </source>
</evidence>
<dbReference type="GO" id="GO:0016209">
    <property type="term" value="F:antioxidant activity"/>
    <property type="evidence" value="ECO:0007669"/>
    <property type="project" value="InterPro"/>
</dbReference>
<dbReference type="SUPFAM" id="SSF52833">
    <property type="entry name" value="Thioredoxin-like"/>
    <property type="match status" value="1"/>
</dbReference>
<reference evidence="2" key="1">
    <citation type="submission" date="2018-06" db="EMBL/GenBank/DDBJ databases">
        <authorList>
            <person name="Zhirakovskaya E."/>
        </authorList>
    </citation>
    <scope>NUCLEOTIDE SEQUENCE</scope>
</reference>
<dbReference type="PANTHER" id="PTHR43640:SF1">
    <property type="entry name" value="THIOREDOXIN-DEPENDENT PEROXIREDOXIN"/>
    <property type="match status" value="1"/>
</dbReference>
<dbReference type="AlphaFoldDB" id="A0A3B0U1Q9"/>
<evidence type="ECO:0000259" key="1">
    <source>
        <dbReference type="Pfam" id="PF00578"/>
    </source>
</evidence>
<dbReference type="Gene3D" id="3.40.30.10">
    <property type="entry name" value="Glutaredoxin"/>
    <property type="match status" value="1"/>
</dbReference>
<dbReference type="Pfam" id="PF00578">
    <property type="entry name" value="AhpC-TSA"/>
    <property type="match status" value="1"/>
</dbReference>
<organism evidence="2">
    <name type="scientific">hydrothermal vent metagenome</name>
    <dbReference type="NCBI Taxonomy" id="652676"/>
    <lineage>
        <taxon>unclassified sequences</taxon>
        <taxon>metagenomes</taxon>
        <taxon>ecological metagenomes</taxon>
    </lineage>
</organism>
<dbReference type="EMBL" id="UOEP01000225">
    <property type="protein sequence ID" value="VAW24785.1"/>
    <property type="molecule type" value="Genomic_DNA"/>
</dbReference>
<proteinExistence type="predicted"/>
<dbReference type="GO" id="GO:0016491">
    <property type="term" value="F:oxidoreductase activity"/>
    <property type="evidence" value="ECO:0007669"/>
    <property type="project" value="InterPro"/>
</dbReference>
<feature type="domain" description="Alkyl hydroperoxide reductase subunit C/ Thiol specific antioxidant" evidence="1">
    <location>
        <begin position="30"/>
        <end position="155"/>
    </location>
</feature>
<name>A0A3B0U1Q9_9ZZZZ</name>
<protein>
    <recommendedName>
        <fullName evidence="1">Alkyl hydroperoxide reductase subunit C/ Thiol specific antioxidant domain-containing protein</fullName>
    </recommendedName>
</protein>
<dbReference type="InterPro" id="IPR000866">
    <property type="entry name" value="AhpC/TSA"/>
</dbReference>
<dbReference type="PANTHER" id="PTHR43640">
    <property type="entry name" value="OS07G0260300 PROTEIN"/>
    <property type="match status" value="1"/>
</dbReference>
<gene>
    <name evidence="2" type="ORF">MNBD_BACTEROID01-2885</name>
</gene>
<dbReference type="InterPro" id="IPR036249">
    <property type="entry name" value="Thioredoxin-like_sf"/>
</dbReference>
<sequence>MGMKMKVLTAFLLLSITVFAGQEVKKLNIGDKAVLTGVKMLAVSGEMVSIDDARKENGVLIIFSCNTCPFVLRWEGRYAELKELADKNKVGMLVLNSNYQKRNDVESYQEMKVHAKEKKYNFYYVVDKDSRIANAFGGQTTPHAFLFDGDMRLAYKGAIDDNFKSASNVRKAYLKDAISDIGKGENVRLKETQPVGCSIKRKLH</sequence>
<dbReference type="InterPro" id="IPR047262">
    <property type="entry name" value="PRX-like1"/>
</dbReference>
<accession>A0A3B0U1Q9</accession>